<dbReference type="PANTHER" id="PTHR46630">
    <property type="entry name" value="TETRATRICOPEPTIDE REPEAT PROTEIN 29"/>
    <property type="match status" value="1"/>
</dbReference>
<name>A0AA37BQ72_9ARCH</name>
<proteinExistence type="predicted"/>
<dbReference type="SMART" id="SM00028">
    <property type="entry name" value="TPR"/>
    <property type="match status" value="4"/>
</dbReference>
<organism evidence="5 6">
    <name type="scientific">Thermogymnomonas acidicola</name>
    <dbReference type="NCBI Taxonomy" id="399579"/>
    <lineage>
        <taxon>Archaea</taxon>
        <taxon>Methanobacteriati</taxon>
        <taxon>Thermoplasmatota</taxon>
        <taxon>Thermoplasmata</taxon>
        <taxon>Thermoplasmatales</taxon>
        <taxon>Thermogymnomonas</taxon>
    </lineage>
</organism>
<dbReference type="SUPFAM" id="SSF48452">
    <property type="entry name" value="TPR-like"/>
    <property type="match status" value="2"/>
</dbReference>
<evidence type="ECO:0000313" key="6">
    <source>
        <dbReference type="Proteomes" id="UP000632195"/>
    </source>
</evidence>
<keyword evidence="6" id="KW-1185">Reference proteome</keyword>
<protein>
    <recommendedName>
        <fullName evidence="7">Tetratricopeptide repeat protein</fullName>
    </recommendedName>
</protein>
<dbReference type="PANTHER" id="PTHR46630:SF1">
    <property type="entry name" value="TETRATRICOPEPTIDE REPEAT PROTEIN 29"/>
    <property type="match status" value="1"/>
</dbReference>
<reference evidence="5" key="2">
    <citation type="submission" date="2022-09" db="EMBL/GenBank/DDBJ databases">
        <authorList>
            <person name="Sun Q."/>
            <person name="Ohkuma M."/>
        </authorList>
    </citation>
    <scope>NUCLEOTIDE SEQUENCE</scope>
    <source>
        <strain evidence="5">JCM 13583</strain>
    </source>
</reference>
<evidence type="ECO:0008006" key="7">
    <source>
        <dbReference type="Google" id="ProtNLM"/>
    </source>
</evidence>
<keyword evidence="3" id="KW-0677">Repeat</keyword>
<evidence type="ECO:0000256" key="4">
    <source>
        <dbReference type="ARBA" id="ARBA00022803"/>
    </source>
</evidence>
<dbReference type="RefSeq" id="WP_188679896.1">
    <property type="nucleotide sequence ID" value="NZ_BMNY01000001.1"/>
</dbReference>
<keyword evidence="2" id="KW-0963">Cytoplasm</keyword>
<dbReference type="Proteomes" id="UP000632195">
    <property type="component" value="Unassembled WGS sequence"/>
</dbReference>
<reference evidence="5" key="1">
    <citation type="journal article" date="2014" name="Int. J. Syst. Evol. Microbiol.">
        <title>Complete genome sequence of Corynebacterium casei LMG S-19264T (=DSM 44701T), isolated from a smear-ripened cheese.</title>
        <authorList>
            <consortium name="US DOE Joint Genome Institute (JGI-PGF)"/>
            <person name="Walter F."/>
            <person name="Albersmeier A."/>
            <person name="Kalinowski J."/>
            <person name="Ruckert C."/>
        </authorList>
    </citation>
    <scope>NUCLEOTIDE SEQUENCE</scope>
    <source>
        <strain evidence="5">JCM 13583</strain>
    </source>
</reference>
<evidence type="ECO:0000313" key="5">
    <source>
        <dbReference type="EMBL" id="GGM69299.1"/>
    </source>
</evidence>
<gene>
    <name evidence="5" type="ORF">GCM10007108_04210</name>
</gene>
<comment type="subcellular location">
    <subcellularLocation>
        <location evidence="1">Cytoplasm</location>
    </subcellularLocation>
</comment>
<comment type="caution">
    <text evidence="5">The sequence shown here is derived from an EMBL/GenBank/DDBJ whole genome shotgun (WGS) entry which is preliminary data.</text>
</comment>
<evidence type="ECO:0000256" key="3">
    <source>
        <dbReference type="ARBA" id="ARBA00022737"/>
    </source>
</evidence>
<sequence length="426" mass="49242">MYISAPDGIIRIARLILPEAKGDALERQGFNSFGQREALRILQMLADLGWIEVSAGMDEIVHVRPTDAGLRIFQRGLTDDFLKEKGEIYRIITSLLTFGEDDDEYYQLHLDLANYHVKSGNYNRAMEIIGAIMKPLEQRSDRRRIAQAHILYGNCNLYRSECSFAEIHFRKALEISEGSENHDLMARALQGIAICRSTQEDFSSALEYFRRARDEFERAGDSEGAHTADLNIAYLYSYIGKIDKFYEYNNRAEEYFLETGNEERRLQAIINEASVRISVGDYEIARSICLEAIRISRDIGNIRWEILSKVNLAHSYIFTGEPGKALDLIREIGEYYRKNLNFEGMAIYEELSALYMISVDRLDLAKEHISSLERLCEKRRMGAILRDAYAYITRALSIYNYKDNTILELQSKFIRNLTEQFPELSR</sequence>
<dbReference type="Pfam" id="PF13424">
    <property type="entry name" value="TPR_12"/>
    <property type="match status" value="1"/>
</dbReference>
<dbReference type="Gene3D" id="1.25.40.10">
    <property type="entry name" value="Tetratricopeptide repeat domain"/>
    <property type="match status" value="2"/>
</dbReference>
<evidence type="ECO:0000256" key="1">
    <source>
        <dbReference type="ARBA" id="ARBA00004496"/>
    </source>
</evidence>
<dbReference type="InterPro" id="IPR051476">
    <property type="entry name" value="Bac_ResReg_Asp_Phosphatase"/>
</dbReference>
<dbReference type="AlphaFoldDB" id="A0AA37BQ72"/>
<dbReference type="InterPro" id="IPR019734">
    <property type="entry name" value="TPR_rpt"/>
</dbReference>
<evidence type="ECO:0000256" key="2">
    <source>
        <dbReference type="ARBA" id="ARBA00022490"/>
    </source>
</evidence>
<dbReference type="EMBL" id="BMNY01000001">
    <property type="protein sequence ID" value="GGM69299.1"/>
    <property type="molecule type" value="Genomic_DNA"/>
</dbReference>
<dbReference type="GO" id="GO:0005737">
    <property type="term" value="C:cytoplasm"/>
    <property type="evidence" value="ECO:0007669"/>
    <property type="project" value="UniProtKB-SubCell"/>
</dbReference>
<dbReference type="InterPro" id="IPR011990">
    <property type="entry name" value="TPR-like_helical_dom_sf"/>
</dbReference>
<keyword evidence="4" id="KW-0802">TPR repeat</keyword>
<accession>A0AA37BQ72</accession>